<evidence type="ECO:0000256" key="1">
    <source>
        <dbReference type="SAM" id="MobiDB-lite"/>
    </source>
</evidence>
<evidence type="ECO:0000313" key="3">
    <source>
        <dbReference type="Proteomes" id="UP000762676"/>
    </source>
</evidence>
<feature type="region of interest" description="Disordered" evidence="1">
    <location>
        <begin position="52"/>
        <end position="71"/>
    </location>
</feature>
<comment type="caution">
    <text evidence="2">The sequence shown here is derived from an EMBL/GenBank/DDBJ whole genome shotgun (WGS) entry which is preliminary data.</text>
</comment>
<dbReference type="Proteomes" id="UP000762676">
    <property type="component" value="Unassembled WGS sequence"/>
</dbReference>
<proteinExistence type="predicted"/>
<sequence>MVLTSIYVTTWEAKHLPLSFLQIAYPVGATIQRYLLRLPSYLDREVTEMQPRPYHRPATLPSPTAPCRAHGQKVNNGRLLLRDGIRDVR</sequence>
<reference evidence="2 3" key="1">
    <citation type="journal article" date="2021" name="Elife">
        <title>Chloroplast acquisition without the gene transfer in kleptoplastic sea slugs, Plakobranchus ocellatus.</title>
        <authorList>
            <person name="Maeda T."/>
            <person name="Takahashi S."/>
            <person name="Yoshida T."/>
            <person name="Shimamura S."/>
            <person name="Takaki Y."/>
            <person name="Nagai Y."/>
            <person name="Toyoda A."/>
            <person name="Suzuki Y."/>
            <person name="Arimoto A."/>
            <person name="Ishii H."/>
            <person name="Satoh N."/>
            <person name="Nishiyama T."/>
            <person name="Hasebe M."/>
            <person name="Maruyama T."/>
            <person name="Minagawa J."/>
            <person name="Obokata J."/>
            <person name="Shigenobu S."/>
        </authorList>
    </citation>
    <scope>NUCLEOTIDE SEQUENCE [LARGE SCALE GENOMIC DNA]</scope>
</reference>
<dbReference type="AlphaFoldDB" id="A0AAV4FQL6"/>
<organism evidence="2 3">
    <name type="scientific">Elysia marginata</name>
    <dbReference type="NCBI Taxonomy" id="1093978"/>
    <lineage>
        <taxon>Eukaryota</taxon>
        <taxon>Metazoa</taxon>
        <taxon>Spiralia</taxon>
        <taxon>Lophotrochozoa</taxon>
        <taxon>Mollusca</taxon>
        <taxon>Gastropoda</taxon>
        <taxon>Heterobranchia</taxon>
        <taxon>Euthyneura</taxon>
        <taxon>Panpulmonata</taxon>
        <taxon>Sacoglossa</taxon>
        <taxon>Placobranchoidea</taxon>
        <taxon>Plakobranchidae</taxon>
        <taxon>Elysia</taxon>
    </lineage>
</organism>
<protein>
    <submittedName>
        <fullName evidence="2">Uncharacterized protein</fullName>
    </submittedName>
</protein>
<evidence type="ECO:0000313" key="2">
    <source>
        <dbReference type="EMBL" id="GFR75728.1"/>
    </source>
</evidence>
<name>A0AAV4FQL6_9GAST</name>
<gene>
    <name evidence="2" type="ORF">ElyMa_003927200</name>
</gene>
<dbReference type="EMBL" id="BMAT01007981">
    <property type="protein sequence ID" value="GFR75728.1"/>
    <property type="molecule type" value="Genomic_DNA"/>
</dbReference>
<accession>A0AAV4FQL6</accession>
<keyword evidence="3" id="KW-1185">Reference proteome</keyword>